<dbReference type="AlphaFoldDB" id="A0A8H2XJ19"/>
<dbReference type="Proteomes" id="UP000663850">
    <property type="component" value="Unassembled WGS sequence"/>
</dbReference>
<comment type="caution">
    <text evidence="1">The sequence shown here is derived from an EMBL/GenBank/DDBJ whole genome shotgun (WGS) entry which is preliminary data.</text>
</comment>
<reference evidence="1" key="1">
    <citation type="submission" date="2021-01" db="EMBL/GenBank/DDBJ databases">
        <authorList>
            <person name="Kaushik A."/>
        </authorList>
    </citation>
    <scope>NUCLEOTIDE SEQUENCE</scope>
    <source>
        <strain evidence="1">Type strain: AG8-Rh-89/</strain>
    </source>
</reference>
<name>A0A8H2XJ19_9AGAM</name>
<sequence>MLSDSAACKSTAIKPLSPPRNVGECVTINGPTAHMSFSLPYPYFGFWGSFETNTFHPTGAAHEVEHSTTHGSTVIEVVSSFESNMVWTMVLSPPQTVIDQWFFTSPSFPSDPTTA</sequence>
<dbReference type="EMBL" id="CAJMWZ010000825">
    <property type="protein sequence ID" value="CAE6426473.1"/>
    <property type="molecule type" value="Genomic_DNA"/>
</dbReference>
<organism evidence="1 2">
    <name type="scientific">Rhizoctonia solani</name>
    <dbReference type="NCBI Taxonomy" id="456999"/>
    <lineage>
        <taxon>Eukaryota</taxon>
        <taxon>Fungi</taxon>
        <taxon>Dikarya</taxon>
        <taxon>Basidiomycota</taxon>
        <taxon>Agaricomycotina</taxon>
        <taxon>Agaricomycetes</taxon>
        <taxon>Cantharellales</taxon>
        <taxon>Ceratobasidiaceae</taxon>
        <taxon>Rhizoctonia</taxon>
    </lineage>
</organism>
<proteinExistence type="predicted"/>
<accession>A0A8H2XJ19</accession>
<gene>
    <name evidence="1" type="ORF">RDB_LOCUS15150</name>
</gene>
<evidence type="ECO:0000313" key="1">
    <source>
        <dbReference type="EMBL" id="CAE6426473.1"/>
    </source>
</evidence>
<protein>
    <submittedName>
        <fullName evidence="1">Uncharacterized protein</fullName>
    </submittedName>
</protein>
<evidence type="ECO:0000313" key="2">
    <source>
        <dbReference type="Proteomes" id="UP000663850"/>
    </source>
</evidence>